<dbReference type="CDD" id="cd04301">
    <property type="entry name" value="NAT_SF"/>
    <property type="match status" value="1"/>
</dbReference>
<organism evidence="4 5">
    <name type="scientific">Klebsiella variicola</name>
    <dbReference type="NCBI Taxonomy" id="244366"/>
    <lineage>
        <taxon>Bacteria</taxon>
        <taxon>Pseudomonadati</taxon>
        <taxon>Pseudomonadota</taxon>
        <taxon>Gammaproteobacteria</taxon>
        <taxon>Enterobacterales</taxon>
        <taxon>Enterobacteriaceae</taxon>
        <taxon>Klebsiella/Raoultella group</taxon>
        <taxon>Klebsiella</taxon>
        <taxon>Klebsiella pneumoniae complex</taxon>
    </lineage>
</organism>
<dbReference type="Gene3D" id="3.40.630.30">
    <property type="match status" value="1"/>
</dbReference>
<dbReference type="InterPro" id="IPR000182">
    <property type="entry name" value="GNAT_dom"/>
</dbReference>
<protein>
    <submittedName>
        <fullName evidence="4">GNAT family N-acetyltransferase</fullName>
    </submittedName>
</protein>
<name>A0A2N4Z7D7_KLEVA</name>
<dbReference type="SUPFAM" id="SSF55729">
    <property type="entry name" value="Acyl-CoA N-acyltransferases (Nat)"/>
    <property type="match status" value="1"/>
</dbReference>
<dbReference type="PANTHER" id="PTHR43800">
    <property type="entry name" value="PEPTIDYL-LYSINE N-ACETYLTRANSFERASE YJAB"/>
    <property type="match status" value="1"/>
</dbReference>
<reference evidence="4 5" key="2">
    <citation type="submission" date="2018-01" db="EMBL/GenBank/DDBJ databases">
        <title>Genomic study of Klebsiella pneumoniae.</title>
        <authorList>
            <person name="Yang Y."/>
            <person name="Bicalho R."/>
        </authorList>
    </citation>
    <scope>NUCLEOTIDE SEQUENCE [LARGE SCALE GENOMIC DNA]</scope>
    <source>
        <strain evidence="4 5">A8</strain>
    </source>
</reference>
<reference evidence="4 5" key="1">
    <citation type="submission" date="2017-11" db="EMBL/GenBank/DDBJ databases">
        <authorList>
            <person name="Han C.G."/>
        </authorList>
    </citation>
    <scope>NUCLEOTIDE SEQUENCE [LARGE SCALE GENOMIC DNA]</scope>
    <source>
        <strain evidence="4 5">A8</strain>
    </source>
</reference>
<evidence type="ECO:0000313" key="4">
    <source>
        <dbReference type="EMBL" id="PLM97357.1"/>
    </source>
</evidence>
<dbReference type="PANTHER" id="PTHR43800:SF1">
    <property type="entry name" value="PEPTIDYL-LYSINE N-ACETYLTRANSFERASE YJAB"/>
    <property type="match status" value="1"/>
</dbReference>
<dbReference type="Pfam" id="PF00583">
    <property type="entry name" value="Acetyltransf_1"/>
    <property type="match status" value="1"/>
</dbReference>
<comment type="caution">
    <text evidence="4">The sequence shown here is derived from an EMBL/GenBank/DDBJ whole genome shotgun (WGS) entry which is preliminary data.</text>
</comment>
<dbReference type="EMBL" id="PIDP01000048">
    <property type="protein sequence ID" value="PLM97357.1"/>
    <property type="molecule type" value="Genomic_DNA"/>
</dbReference>
<keyword evidence="1 4" id="KW-0808">Transferase</keyword>
<sequence length="177" mass="19701">MKTNTITADAVLRLTQESDIALLLAIERSAAQAFRQIPSIAWLADSEVISVARHHDYLETEHSLLAEAAGQPIGFILTEPLDDALFIVEVAVHQNWQHQGIGRMLLKQVIEGAQQMGYPAVTLTTFREVPWNAPFYTRLGFTMLDELTLPAGLAAKREQETRHGLPPESRCAMRLSL</sequence>
<proteinExistence type="predicted"/>
<dbReference type="Proteomes" id="UP000234412">
    <property type="component" value="Unassembled WGS sequence"/>
</dbReference>
<dbReference type="GO" id="GO:0016747">
    <property type="term" value="F:acyltransferase activity, transferring groups other than amino-acyl groups"/>
    <property type="evidence" value="ECO:0007669"/>
    <property type="project" value="InterPro"/>
</dbReference>
<evidence type="ECO:0000313" key="5">
    <source>
        <dbReference type="Proteomes" id="UP000234412"/>
    </source>
</evidence>
<evidence type="ECO:0000256" key="2">
    <source>
        <dbReference type="ARBA" id="ARBA00023315"/>
    </source>
</evidence>
<evidence type="ECO:0000259" key="3">
    <source>
        <dbReference type="PROSITE" id="PS51186"/>
    </source>
</evidence>
<gene>
    <name evidence="4" type="ORF">CWN47_03330</name>
</gene>
<dbReference type="AlphaFoldDB" id="A0A2N4Z7D7"/>
<feature type="domain" description="N-acetyltransferase" evidence="3">
    <location>
        <begin position="10"/>
        <end position="163"/>
    </location>
</feature>
<dbReference type="PROSITE" id="PS51186">
    <property type="entry name" value="GNAT"/>
    <property type="match status" value="1"/>
</dbReference>
<keyword evidence="2" id="KW-0012">Acyltransferase</keyword>
<accession>A0A2N4Z7D7</accession>
<evidence type="ECO:0000256" key="1">
    <source>
        <dbReference type="ARBA" id="ARBA00022679"/>
    </source>
</evidence>
<dbReference type="InterPro" id="IPR016181">
    <property type="entry name" value="Acyl_CoA_acyltransferase"/>
</dbReference>